<dbReference type="NCBIfam" id="TIGR02937">
    <property type="entry name" value="sigma70-ECF"/>
    <property type="match status" value="1"/>
</dbReference>
<accession>A0ABQ1UI07</accession>
<feature type="domain" description="RNA polymerase sigma factor 70 region 4 type 2" evidence="6">
    <location>
        <begin position="133"/>
        <end position="182"/>
    </location>
</feature>
<name>A0ABQ1UI07_9BACT</name>
<organism evidence="7 8">
    <name type="scientific">Echinicola rosea</name>
    <dbReference type="NCBI Taxonomy" id="1807691"/>
    <lineage>
        <taxon>Bacteria</taxon>
        <taxon>Pseudomonadati</taxon>
        <taxon>Bacteroidota</taxon>
        <taxon>Cytophagia</taxon>
        <taxon>Cytophagales</taxon>
        <taxon>Cyclobacteriaceae</taxon>
        <taxon>Echinicola</taxon>
    </lineage>
</organism>
<gene>
    <name evidence="7" type="ORF">GCM10011339_02830</name>
</gene>
<dbReference type="InterPro" id="IPR013249">
    <property type="entry name" value="RNA_pol_sigma70_r4_t2"/>
</dbReference>
<reference evidence="8" key="1">
    <citation type="journal article" date="2019" name="Int. J. Syst. Evol. Microbiol.">
        <title>The Global Catalogue of Microorganisms (GCM) 10K type strain sequencing project: providing services to taxonomists for standard genome sequencing and annotation.</title>
        <authorList>
            <consortium name="The Broad Institute Genomics Platform"/>
            <consortium name="The Broad Institute Genome Sequencing Center for Infectious Disease"/>
            <person name="Wu L."/>
            <person name="Ma J."/>
        </authorList>
    </citation>
    <scope>NUCLEOTIDE SEQUENCE [LARGE SCALE GENOMIC DNA]</scope>
    <source>
        <strain evidence="8">CGMCC 1.15407</strain>
    </source>
</reference>
<dbReference type="InterPro" id="IPR007627">
    <property type="entry name" value="RNA_pol_sigma70_r2"/>
</dbReference>
<evidence type="ECO:0000259" key="6">
    <source>
        <dbReference type="Pfam" id="PF08281"/>
    </source>
</evidence>
<dbReference type="EMBL" id="BMIU01000001">
    <property type="protein sequence ID" value="GGF18335.1"/>
    <property type="molecule type" value="Genomic_DNA"/>
</dbReference>
<dbReference type="InterPro" id="IPR036388">
    <property type="entry name" value="WH-like_DNA-bd_sf"/>
</dbReference>
<evidence type="ECO:0000256" key="3">
    <source>
        <dbReference type="ARBA" id="ARBA00023082"/>
    </source>
</evidence>
<dbReference type="Gene3D" id="1.10.1740.10">
    <property type="match status" value="1"/>
</dbReference>
<dbReference type="SUPFAM" id="SSF88659">
    <property type="entry name" value="Sigma3 and sigma4 domains of RNA polymerase sigma factors"/>
    <property type="match status" value="1"/>
</dbReference>
<dbReference type="InterPro" id="IPR013324">
    <property type="entry name" value="RNA_pol_sigma_r3/r4-like"/>
</dbReference>
<evidence type="ECO:0000256" key="2">
    <source>
        <dbReference type="ARBA" id="ARBA00023015"/>
    </source>
</evidence>
<dbReference type="PANTHER" id="PTHR43133">
    <property type="entry name" value="RNA POLYMERASE ECF-TYPE SIGMA FACTO"/>
    <property type="match status" value="1"/>
</dbReference>
<protein>
    <submittedName>
        <fullName evidence="7">DNA-directed RNA polymerase sigma-70 factor</fullName>
    </submittedName>
</protein>
<dbReference type="InterPro" id="IPR014284">
    <property type="entry name" value="RNA_pol_sigma-70_dom"/>
</dbReference>
<evidence type="ECO:0000256" key="4">
    <source>
        <dbReference type="ARBA" id="ARBA00023163"/>
    </source>
</evidence>
<evidence type="ECO:0000313" key="7">
    <source>
        <dbReference type="EMBL" id="GGF18335.1"/>
    </source>
</evidence>
<evidence type="ECO:0000256" key="1">
    <source>
        <dbReference type="ARBA" id="ARBA00010641"/>
    </source>
</evidence>
<dbReference type="SUPFAM" id="SSF88946">
    <property type="entry name" value="Sigma2 domain of RNA polymerase sigma factors"/>
    <property type="match status" value="1"/>
</dbReference>
<dbReference type="InterPro" id="IPR013325">
    <property type="entry name" value="RNA_pol_sigma_r2"/>
</dbReference>
<dbReference type="InterPro" id="IPR039425">
    <property type="entry name" value="RNA_pol_sigma-70-like"/>
</dbReference>
<comment type="caution">
    <text evidence="7">The sequence shown here is derived from an EMBL/GenBank/DDBJ whole genome shotgun (WGS) entry which is preliminary data.</text>
</comment>
<evidence type="ECO:0000259" key="5">
    <source>
        <dbReference type="Pfam" id="PF04542"/>
    </source>
</evidence>
<sequence length="191" mass="22410">MTSLSLSYSEKGDTQLWLDMKAGDLEAFEQIYRDHVDFIIRYGNSFTDDQTVIDDCVQEVFCRIWQKRSLLKVTNNVRYYVMAAFRKELLKFLKKRSKSNSLFGVLFPGAGVNFEASLEVDIIREESRRSQIELLNRAMVKLSSRQREVVYLKFYNELSIDEIKDVMALDRKAVYNALSKAMMVMRKELKK</sequence>
<keyword evidence="7" id="KW-0240">DNA-directed RNA polymerase</keyword>
<dbReference type="Pfam" id="PF08281">
    <property type="entry name" value="Sigma70_r4_2"/>
    <property type="match status" value="1"/>
</dbReference>
<feature type="domain" description="RNA polymerase sigma-70 region 2" evidence="5">
    <location>
        <begin position="31"/>
        <end position="98"/>
    </location>
</feature>
<dbReference type="Gene3D" id="1.10.10.10">
    <property type="entry name" value="Winged helix-like DNA-binding domain superfamily/Winged helix DNA-binding domain"/>
    <property type="match status" value="1"/>
</dbReference>
<keyword evidence="8" id="KW-1185">Reference proteome</keyword>
<dbReference type="Proteomes" id="UP000647339">
    <property type="component" value="Unassembled WGS sequence"/>
</dbReference>
<dbReference type="CDD" id="cd06171">
    <property type="entry name" value="Sigma70_r4"/>
    <property type="match status" value="1"/>
</dbReference>
<proteinExistence type="inferred from homology"/>
<dbReference type="GO" id="GO:0000428">
    <property type="term" value="C:DNA-directed RNA polymerase complex"/>
    <property type="evidence" value="ECO:0007669"/>
    <property type="project" value="UniProtKB-KW"/>
</dbReference>
<dbReference type="Pfam" id="PF04542">
    <property type="entry name" value="Sigma70_r2"/>
    <property type="match status" value="1"/>
</dbReference>
<keyword evidence="2" id="KW-0805">Transcription regulation</keyword>
<dbReference type="RefSeq" id="WP_137402481.1">
    <property type="nucleotide sequence ID" value="NZ_BMIU01000001.1"/>
</dbReference>
<keyword evidence="4" id="KW-0804">Transcription</keyword>
<comment type="similarity">
    <text evidence="1">Belongs to the sigma-70 factor family. ECF subfamily.</text>
</comment>
<dbReference type="PANTHER" id="PTHR43133:SF46">
    <property type="entry name" value="RNA POLYMERASE SIGMA-70 FACTOR ECF SUBFAMILY"/>
    <property type="match status" value="1"/>
</dbReference>
<keyword evidence="3" id="KW-0731">Sigma factor</keyword>
<evidence type="ECO:0000313" key="8">
    <source>
        <dbReference type="Proteomes" id="UP000647339"/>
    </source>
</evidence>